<name>A0A5J5EN86_9PEZI</name>
<evidence type="ECO:0000256" key="1">
    <source>
        <dbReference type="SAM" id="MobiDB-lite"/>
    </source>
</evidence>
<dbReference type="Proteomes" id="UP000326924">
    <property type="component" value="Unassembled WGS sequence"/>
</dbReference>
<sequence>MAHMNTTTAIVHLTNTSGARTSLPPPAKNVVIRTSAATIVDWSPLCTGFESDDSAESKDESYEAFFSTYRQPPCYLNSGRVDALPILYEAPEDDDEPTVFRTPPVSSPLKNQFRHTPIAQYLKEKIALRRANGGGFGQPNAVHQSYLHQWRQEDARKMRTIRAVAANQSDEVVKRNEQVAANTVVTPKKGTRNDSPPMPRRSPWRRALAHGKLSGSRHGLELEKHDAAGSPPSPGKYLSFVRRLGNSPEGKNTGTANDRQSKVSPTGVGRNSSPRAGGHRLSLPNIQELMGKRRAKKAAEQDKGPEETTDHEVADTSQQPEDDHKAFI</sequence>
<organism evidence="2 3">
    <name type="scientific">Sphaerosporella brunnea</name>
    <dbReference type="NCBI Taxonomy" id="1250544"/>
    <lineage>
        <taxon>Eukaryota</taxon>
        <taxon>Fungi</taxon>
        <taxon>Dikarya</taxon>
        <taxon>Ascomycota</taxon>
        <taxon>Pezizomycotina</taxon>
        <taxon>Pezizomycetes</taxon>
        <taxon>Pezizales</taxon>
        <taxon>Pyronemataceae</taxon>
        <taxon>Sphaerosporella</taxon>
    </lineage>
</organism>
<proteinExistence type="predicted"/>
<dbReference type="InParanoid" id="A0A5J5EN86"/>
<reference evidence="2 3" key="1">
    <citation type="submission" date="2019-09" db="EMBL/GenBank/DDBJ databases">
        <title>Draft genome of the ectomycorrhizal ascomycete Sphaerosporella brunnea.</title>
        <authorList>
            <consortium name="DOE Joint Genome Institute"/>
            <person name="Benucci G.M."/>
            <person name="Marozzi G."/>
            <person name="Antonielli L."/>
            <person name="Sanchez S."/>
            <person name="Marco P."/>
            <person name="Wang X."/>
            <person name="Falini L.B."/>
            <person name="Barry K."/>
            <person name="Haridas S."/>
            <person name="Lipzen A."/>
            <person name="Labutti K."/>
            <person name="Grigoriev I.V."/>
            <person name="Murat C."/>
            <person name="Martin F."/>
            <person name="Albertini E."/>
            <person name="Donnini D."/>
            <person name="Bonito G."/>
        </authorList>
    </citation>
    <scope>NUCLEOTIDE SEQUENCE [LARGE SCALE GENOMIC DNA]</scope>
    <source>
        <strain evidence="2 3">Sb_GMNB300</strain>
    </source>
</reference>
<gene>
    <name evidence="2" type="ORF">FN846DRAFT_992396</name>
</gene>
<feature type="compositionally biased region" description="Basic and acidic residues" evidence="1">
    <location>
        <begin position="297"/>
        <end position="314"/>
    </location>
</feature>
<dbReference type="EMBL" id="VXIS01000197">
    <property type="protein sequence ID" value="KAA8897524.1"/>
    <property type="molecule type" value="Genomic_DNA"/>
</dbReference>
<feature type="region of interest" description="Disordered" evidence="1">
    <location>
        <begin position="223"/>
        <end position="328"/>
    </location>
</feature>
<feature type="region of interest" description="Disordered" evidence="1">
    <location>
        <begin position="174"/>
        <end position="203"/>
    </location>
</feature>
<comment type="caution">
    <text evidence="2">The sequence shown here is derived from an EMBL/GenBank/DDBJ whole genome shotgun (WGS) entry which is preliminary data.</text>
</comment>
<feature type="compositionally biased region" description="Polar residues" evidence="1">
    <location>
        <begin position="249"/>
        <end position="274"/>
    </location>
</feature>
<evidence type="ECO:0000313" key="2">
    <source>
        <dbReference type="EMBL" id="KAA8897524.1"/>
    </source>
</evidence>
<protein>
    <submittedName>
        <fullName evidence="2">Uncharacterized protein</fullName>
    </submittedName>
</protein>
<keyword evidence="3" id="KW-1185">Reference proteome</keyword>
<accession>A0A5J5EN86</accession>
<dbReference type="AlphaFoldDB" id="A0A5J5EN86"/>
<evidence type="ECO:0000313" key="3">
    <source>
        <dbReference type="Proteomes" id="UP000326924"/>
    </source>
</evidence>